<accession>A0A485AL49</accession>
<evidence type="ECO:0000313" key="1">
    <source>
        <dbReference type="EMBL" id="VFS57169.1"/>
    </source>
</evidence>
<gene>
    <name evidence="1" type="ORF">NCTC12993_00647</name>
</gene>
<reference evidence="1 2" key="1">
    <citation type="submission" date="2019-03" db="EMBL/GenBank/DDBJ databases">
        <authorList>
            <consortium name="Pathogen Informatics"/>
        </authorList>
    </citation>
    <scope>NUCLEOTIDE SEQUENCE [LARGE SCALE GENOMIC DNA]</scope>
    <source>
        <strain evidence="1 2">NCTC12993</strain>
    </source>
</reference>
<keyword evidence="2" id="KW-1185">Reference proteome</keyword>
<protein>
    <submittedName>
        <fullName evidence="1">Uncharacterized protein</fullName>
    </submittedName>
</protein>
<sequence length="92" mass="10467">MPQQIELRNIGIRAERPLVHGVSLTLKTRPGSGAGWRQRQWKIAYLCGGAGYFTRRRTANDRGHRRGWPAGLPAPFTRCHHCHHHAKPAQRV</sequence>
<dbReference type="Proteomes" id="UP000401081">
    <property type="component" value="Unassembled WGS sequence"/>
</dbReference>
<organism evidence="1 2">
    <name type="scientific">Kluyvera cryocrescens</name>
    <name type="common">Kluyvera citrophila</name>
    <dbReference type="NCBI Taxonomy" id="580"/>
    <lineage>
        <taxon>Bacteria</taxon>
        <taxon>Pseudomonadati</taxon>
        <taxon>Pseudomonadota</taxon>
        <taxon>Gammaproteobacteria</taxon>
        <taxon>Enterobacterales</taxon>
        <taxon>Enterobacteriaceae</taxon>
        <taxon>Kluyvera</taxon>
    </lineage>
</organism>
<dbReference type="AlphaFoldDB" id="A0A485AL49"/>
<dbReference type="EMBL" id="CAADJD010000008">
    <property type="protein sequence ID" value="VFS57169.1"/>
    <property type="molecule type" value="Genomic_DNA"/>
</dbReference>
<name>A0A485AL49_KLUCR</name>
<evidence type="ECO:0000313" key="2">
    <source>
        <dbReference type="Proteomes" id="UP000401081"/>
    </source>
</evidence>
<proteinExistence type="predicted"/>